<dbReference type="OMA" id="QFHKDYT"/>
<feature type="domain" description="Helicase C-terminal" evidence="8">
    <location>
        <begin position="177"/>
        <end position="350"/>
    </location>
</feature>
<feature type="domain" description="Helicase ATP-binding" evidence="7">
    <location>
        <begin position="52"/>
        <end position="154"/>
    </location>
</feature>
<proteinExistence type="inferred from homology"/>
<dbReference type="EnsemblMetazoa" id="CapteT195401">
    <property type="protein sequence ID" value="CapteP195401"/>
    <property type="gene ID" value="CapteG195401"/>
</dbReference>
<dbReference type="Pfam" id="PF00271">
    <property type="entry name" value="Helicase_C"/>
    <property type="match status" value="1"/>
</dbReference>
<organism evidence="9">
    <name type="scientific">Capitella teleta</name>
    <name type="common">Polychaete worm</name>
    <dbReference type="NCBI Taxonomy" id="283909"/>
    <lineage>
        <taxon>Eukaryota</taxon>
        <taxon>Metazoa</taxon>
        <taxon>Spiralia</taxon>
        <taxon>Lophotrochozoa</taxon>
        <taxon>Annelida</taxon>
        <taxon>Polychaeta</taxon>
        <taxon>Sedentaria</taxon>
        <taxon>Scolecida</taxon>
        <taxon>Capitellidae</taxon>
        <taxon>Capitella</taxon>
    </lineage>
</organism>
<keyword evidence="3" id="KW-0413">Isomerase</keyword>
<dbReference type="STRING" id="283909.R7VCU2"/>
<dbReference type="AlphaFoldDB" id="R7VCU2"/>
<evidence type="ECO:0000256" key="6">
    <source>
        <dbReference type="ARBA" id="ARBA00044566"/>
    </source>
</evidence>
<dbReference type="EC" id="5.6.2.4" evidence="5"/>
<evidence type="ECO:0000256" key="4">
    <source>
        <dbReference type="ARBA" id="ARBA00034617"/>
    </source>
</evidence>
<gene>
    <name evidence="9" type="ORF">CAPTEDRAFT_195401</name>
</gene>
<dbReference type="PANTHER" id="PTHR13710">
    <property type="entry name" value="DNA HELICASE RECQ FAMILY MEMBER"/>
    <property type="match status" value="1"/>
</dbReference>
<evidence type="ECO:0000313" key="9">
    <source>
        <dbReference type="EMBL" id="ELU16643.1"/>
    </source>
</evidence>
<dbReference type="InterPro" id="IPR014001">
    <property type="entry name" value="Helicase_ATP-bd"/>
</dbReference>
<reference evidence="10" key="3">
    <citation type="submission" date="2015-06" db="UniProtKB">
        <authorList>
            <consortium name="EnsemblMetazoa"/>
        </authorList>
    </citation>
    <scope>IDENTIFICATION</scope>
</reference>
<dbReference type="InterPro" id="IPR001650">
    <property type="entry name" value="Helicase_C-like"/>
</dbReference>
<dbReference type="EMBL" id="KB293033">
    <property type="protein sequence ID" value="ELU16643.1"/>
    <property type="molecule type" value="Genomic_DNA"/>
</dbReference>
<name>R7VCU2_CAPTE</name>
<dbReference type="InterPro" id="IPR027417">
    <property type="entry name" value="P-loop_NTPase"/>
</dbReference>
<dbReference type="PANTHER" id="PTHR13710:SF105">
    <property type="entry name" value="ATP-DEPENDENT DNA HELICASE Q1"/>
    <property type="match status" value="1"/>
</dbReference>
<dbReference type="OrthoDB" id="5982332at2759"/>
<comment type="catalytic activity">
    <reaction evidence="4">
        <text>Couples ATP hydrolysis with the unwinding of duplex DNA by translocating in the 3'-5' direction.</text>
        <dbReference type="EC" id="5.6.2.4"/>
    </reaction>
</comment>
<dbReference type="Proteomes" id="UP000014760">
    <property type="component" value="Unassembled WGS sequence"/>
</dbReference>
<dbReference type="GO" id="GO:0003677">
    <property type="term" value="F:DNA binding"/>
    <property type="evidence" value="ECO:0007669"/>
    <property type="project" value="UniProtKB-KW"/>
</dbReference>
<evidence type="ECO:0000259" key="7">
    <source>
        <dbReference type="PROSITE" id="PS51192"/>
    </source>
</evidence>
<keyword evidence="2" id="KW-0238">DNA-binding</keyword>
<dbReference type="GO" id="GO:0005694">
    <property type="term" value="C:chromosome"/>
    <property type="evidence" value="ECO:0007669"/>
    <property type="project" value="TreeGrafter"/>
</dbReference>
<evidence type="ECO:0000256" key="2">
    <source>
        <dbReference type="ARBA" id="ARBA00023125"/>
    </source>
</evidence>
<dbReference type="HOGENOM" id="CLU_001103_9_7_1"/>
<keyword evidence="11" id="KW-1185">Reference proteome</keyword>
<evidence type="ECO:0000256" key="3">
    <source>
        <dbReference type="ARBA" id="ARBA00023235"/>
    </source>
</evidence>
<reference evidence="9 11" key="2">
    <citation type="journal article" date="2013" name="Nature">
        <title>Insights into bilaterian evolution from three spiralian genomes.</title>
        <authorList>
            <person name="Simakov O."/>
            <person name="Marletaz F."/>
            <person name="Cho S.J."/>
            <person name="Edsinger-Gonzales E."/>
            <person name="Havlak P."/>
            <person name="Hellsten U."/>
            <person name="Kuo D.H."/>
            <person name="Larsson T."/>
            <person name="Lv J."/>
            <person name="Arendt D."/>
            <person name="Savage R."/>
            <person name="Osoegawa K."/>
            <person name="de Jong P."/>
            <person name="Grimwood J."/>
            <person name="Chapman J.A."/>
            <person name="Shapiro H."/>
            <person name="Aerts A."/>
            <person name="Otillar R.P."/>
            <person name="Terry A.Y."/>
            <person name="Boore J.L."/>
            <person name="Grigoriev I.V."/>
            <person name="Lindberg D.R."/>
            <person name="Seaver E.C."/>
            <person name="Weisblat D.A."/>
            <person name="Putnam N.H."/>
            <person name="Rokhsar D.S."/>
        </authorList>
    </citation>
    <scope>NUCLEOTIDE SEQUENCE</scope>
    <source>
        <strain evidence="9 11">I ESC-2004</strain>
    </source>
</reference>
<protein>
    <recommendedName>
        <fullName evidence="5">DNA 3'-5' helicase</fullName>
        <ecNumber evidence="5">5.6.2.4</ecNumber>
    </recommendedName>
    <alternativeName>
        <fullName evidence="6">DNA 3'-5' helicase Q1</fullName>
    </alternativeName>
</protein>
<dbReference type="GO" id="GO:0005737">
    <property type="term" value="C:cytoplasm"/>
    <property type="evidence" value="ECO:0007669"/>
    <property type="project" value="TreeGrafter"/>
</dbReference>
<dbReference type="Gene3D" id="3.40.50.300">
    <property type="entry name" value="P-loop containing nucleotide triphosphate hydrolases"/>
    <property type="match status" value="2"/>
</dbReference>
<evidence type="ECO:0000256" key="5">
    <source>
        <dbReference type="ARBA" id="ARBA00034808"/>
    </source>
</evidence>
<dbReference type="GO" id="GO:0009378">
    <property type="term" value="F:four-way junction helicase activity"/>
    <property type="evidence" value="ECO:0007669"/>
    <property type="project" value="TreeGrafter"/>
</dbReference>
<evidence type="ECO:0000256" key="1">
    <source>
        <dbReference type="ARBA" id="ARBA00005446"/>
    </source>
</evidence>
<dbReference type="GO" id="GO:0000724">
    <property type="term" value="P:double-strand break repair via homologous recombination"/>
    <property type="evidence" value="ECO:0007669"/>
    <property type="project" value="TreeGrafter"/>
</dbReference>
<reference evidence="11" key="1">
    <citation type="submission" date="2012-12" db="EMBL/GenBank/DDBJ databases">
        <authorList>
            <person name="Hellsten U."/>
            <person name="Grimwood J."/>
            <person name="Chapman J.A."/>
            <person name="Shapiro H."/>
            <person name="Aerts A."/>
            <person name="Otillar R.P."/>
            <person name="Terry A.Y."/>
            <person name="Boore J.L."/>
            <person name="Simakov O."/>
            <person name="Marletaz F."/>
            <person name="Cho S.-J."/>
            <person name="Edsinger-Gonzales E."/>
            <person name="Havlak P."/>
            <person name="Kuo D.-H."/>
            <person name="Larsson T."/>
            <person name="Lv J."/>
            <person name="Arendt D."/>
            <person name="Savage R."/>
            <person name="Osoegawa K."/>
            <person name="de Jong P."/>
            <person name="Lindberg D.R."/>
            <person name="Seaver E.C."/>
            <person name="Weisblat D.A."/>
            <person name="Putnam N.H."/>
            <person name="Grigoriev I.V."/>
            <person name="Rokhsar D.S."/>
        </authorList>
    </citation>
    <scope>NUCLEOTIDE SEQUENCE</scope>
    <source>
        <strain evidence="11">I ESC-2004</strain>
    </source>
</reference>
<accession>R7VCU2</accession>
<dbReference type="GO" id="GO:0043138">
    <property type="term" value="F:3'-5' DNA helicase activity"/>
    <property type="evidence" value="ECO:0007669"/>
    <property type="project" value="UniProtKB-EC"/>
</dbReference>
<dbReference type="PROSITE" id="PS51194">
    <property type="entry name" value="HELICASE_CTER"/>
    <property type="match status" value="1"/>
</dbReference>
<dbReference type="EMBL" id="AMQN01017363">
    <property type="status" value="NOT_ANNOTATED_CDS"/>
    <property type="molecule type" value="Genomic_DNA"/>
</dbReference>
<evidence type="ECO:0000313" key="11">
    <source>
        <dbReference type="Proteomes" id="UP000014760"/>
    </source>
</evidence>
<sequence length="373" mass="42727">MMDQCQKLSAKRISACFLDYKCFGALTTDLELESDSSESDSLQSEIICEVNLEDVEEGPYNLVYAHPESLLCARGRRLIQRMWKHLCAIAIDEAHIILEFYNFLGGETFRIDFKRIGEYLLPLAPNIPVMLFTATAPPAATTELRKYLQMVDPQVVDVNPNQANISYSKCTCPPSSQTKDHLDLLMSDICSDMKTQGSGYPKTIFYTDTDTIAYCYWLTEKKLGTSHQYDGDSIPENRAFAQYHREDASSMKEHIVKELSKSESKIRIVYCMVALGMGLDAPHVRHVVHFKPLTSLERYFQETERAGCDQQQAKAIMYFNNTDIRNSRPGITESMIRFCKNESECLRNFMLTYFGHHVPIDRDRSYCCSIFMT</sequence>
<dbReference type="PROSITE" id="PS51192">
    <property type="entry name" value="HELICASE_ATP_BIND_1"/>
    <property type="match status" value="1"/>
</dbReference>
<evidence type="ECO:0000259" key="8">
    <source>
        <dbReference type="PROSITE" id="PS51194"/>
    </source>
</evidence>
<dbReference type="SUPFAM" id="SSF52540">
    <property type="entry name" value="P-loop containing nucleoside triphosphate hydrolases"/>
    <property type="match status" value="1"/>
</dbReference>
<comment type="similarity">
    <text evidence="1">Belongs to the helicase family. RecQ subfamily.</text>
</comment>
<evidence type="ECO:0000313" key="10">
    <source>
        <dbReference type="EnsemblMetazoa" id="CapteP195401"/>
    </source>
</evidence>